<feature type="chain" id="PRO_5047273515" evidence="8">
    <location>
        <begin position="24"/>
        <end position="691"/>
    </location>
</feature>
<dbReference type="SUPFAM" id="SSF52833">
    <property type="entry name" value="Thioredoxin-like"/>
    <property type="match status" value="1"/>
</dbReference>
<organism evidence="10 11">
    <name type="scientific">Sphingomonas abietis</name>
    <dbReference type="NCBI Taxonomy" id="3012344"/>
    <lineage>
        <taxon>Bacteria</taxon>
        <taxon>Pseudomonadati</taxon>
        <taxon>Pseudomonadota</taxon>
        <taxon>Alphaproteobacteria</taxon>
        <taxon>Sphingomonadales</taxon>
        <taxon>Sphingomonadaceae</taxon>
        <taxon>Sphingomonas</taxon>
    </lineage>
</organism>
<name>A0ABY7NPV8_9SPHN</name>
<feature type="transmembrane region" description="Helical" evidence="7">
    <location>
        <begin position="292"/>
        <end position="319"/>
    </location>
</feature>
<reference evidence="10 11" key="1">
    <citation type="submission" date="2022-12" db="EMBL/GenBank/DDBJ databases">
        <title>Sphingomonas abieness sp. nov., an endophytic bacterium isolated from Abies koreana.</title>
        <authorList>
            <person name="Jiang L."/>
            <person name="Lee J."/>
        </authorList>
    </citation>
    <scope>NUCLEOTIDE SEQUENCE [LARGE SCALE GENOMIC DNA]</scope>
    <source>
        <strain evidence="11">PAMB 00755</strain>
    </source>
</reference>
<dbReference type="Gene3D" id="3.40.30.10">
    <property type="entry name" value="Glutaredoxin"/>
    <property type="match status" value="1"/>
</dbReference>
<evidence type="ECO:0000256" key="8">
    <source>
        <dbReference type="SAM" id="SignalP"/>
    </source>
</evidence>
<feature type="transmembrane region" description="Helical" evidence="7">
    <location>
        <begin position="379"/>
        <end position="398"/>
    </location>
</feature>
<feature type="domain" description="Thioredoxin" evidence="9">
    <location>
        <begin position="563"/>
        <end position="682"/>
    </location>
</feature>
<evidence type="ECO:0000313" key="11">
    <source>
        <dbReference type="Proteomes" id="UP001210865"/>
    </source>
</evidence>
<evidence type="ECO:0000256" key="2">
    <source>
        <dbReference type="ARBA" id="ARBA00022475"/>
    </source>
</evidence>
<keyword evidence="4" id="KW-0201">Cytochrome c-type biogenesis</keyword>
<feature type="transmembrane region" description="Helical" evidence="7">
    <location>
        <begin position="515"/>
        <end position="534"/>
    </location>
</feature>
<gene>
    <name evidence="10" type="ORF">PBT88_05445</name>
</gene>
<dbReference type="PANTHER" id="PTHR32234:SF3">
    <property type="entry name" value="SUPPRESSION OF COPPER SENSITIVITY PROTEIN"/>
    <property type="match status" value="1"/>
</dbReference>
<evidence type="ECO:0000256" key="7">
    <source>
        <dbReference type="SAM" id="Phobius"/>
    </source>
</evidence>
<evidence type="ECO:0000256" key="3">
    <source>
        <dbReference type="ARBA" id="ARBA00022692"/>
    </source>
</evidence>
<dbReference type="Pfam" id="PF13899">
    <property type="entry name" value="Thioredoxin_7"/>
    <property type="match status" value="1"/>
</dbReference>
<proteinExistence type="predicted"/>
<dbReference type="Pfam" id="PF02683">
    <property type="entry name" value="DsbD_TM"/>
    <property type="match status" value="1"/>
</dbReference>
<keyword evidence="11" id="KW-1185">Reference proteome</keyword>
<dbReference type="InterPro" id="IPR028250">
    <property type="entry name" value="DsbDN"/>
</dbReference>
<evidence type="ECO:0000256" key="4">
    <source>
        <dbReference type="ARBA" id="ARBA00022748"/>
    </source>
</evidence>
<evidence type="ECO:0000256" key="5">
    <source>
        <dbReference type="ARBA" id="ARBA00022989"/>
    </source>
</evidence>
<evidence type="ECO:0000259" key="9">
    <source>
        <dbReference type="PROSITE" id="PS51352"/>
    </source>
</evidence>
<feature type="transmembrane region" description="Helical" evidence="7">
    <location>
        <begin position="436"/>
        <end position="469"/>
    </location>
</feature>
<keyword evidence="2" id="KW-1003">Cell membrane</keyword>
<dbReference type="PROSITE" id="PS51352">
    <property type="entry name" value="THIOREDOXIN_2"/>
    <property type="match status" value="1"/>
</dbReference>
<feature type="transmembrane region" description="Helical" evidence="7">
    <location>
        <begin position="490"/>
        <end position="509"/>
    </location>
</feature>
<dbReference type="InterPro" id="IPR035671">
    <property type="entry name" value="DsbD_gamma"/>
</dbReference>
<keyword evidence="5 7" id="KW-1133">Transmembrane helix</keyword>
<dbReference type="InterPro" id="IPR003834">
    <property type="entry name" value="Cyt_c_assmbl_TM_dom"/>
</dbReference>
<keyword evidence="3 7" id="KW-0812">Transmembrane</keyword>
<keyword evidence="6 7" id="KW-0472">Membrane</keyword>
<accession>A0ABY7NPV8</accession>
<keyword evidence="8" id="KW-0732">Signal</keyword>
<dbReference type="InterPro" id="IPR036249">
    <property type="entry name" value="Thioredoxin-like_sf"/>
</dbReference>
<dbReference type="CDD" id="cd02953">
    <property type="entry name" value="DsbDgamma"/>
    <property type="match status" value="1"/>
</dbReference>
<dbReference type="EMBL" id="CP115174">
    <property type="protein sequence ID" value="WBO23574.1"/>
    <property type="molecule type" value="Genomic_DNA"/>
</dbReference>
<feature type="signal peptide" evidence="8">
    <location>
        <begin position="1"/>
        <end position="23"/>
    </location>
</feature>
<dbReference type="InterPro" id="IPR013766">
    <property type="entry name" value="Thioredoxin_domain"/>
</dbReference>
<dbReference type="Pfam" id="PF11412">
    <property type="entry name" value="DsbD_N"/>
    <property type="match status" value="1"/>
</dbReference>
<protein>
    <submittedName>
        <fullName evidence="10">Protein-disulfide reductase DsbD family protein</fullName>
    </submittedName>
</protein>
<dbReference type="Proteomes" id="UP001210865">
    <property type="component" value="Chromosome"/>
</dbReference>
<feature type="transmembrane region" description="Helical" evidence="7">
    <location>
        <begin position="340"/>
        <end position="359"/>
    </location>
</feature>
<dbReference type="PANTHER" id="PTHR32234">
    <property type="entry name" value="THIOL:DISULFIDE INTERCHANGE PROTEIN DSBD"/>
    <property type="match status" value="1"/>
</dbReference>
<comment type="subcellular location">
    <subcellularLocation>
        <location evidence="1">Cell membrane</location>
        <topology evidence="1">Multi-pass membrane protein</topology>
    </subcellularLocation>
</comment>
<evidence type="ECO:0000256" key="1">
    <source>
        <dbReference type="ARBA" id="ARBA00004651"/>
    </source>
</evidence>
<feature type="transmembrane region" description="Helical" evidence="7">
    <location>
        <begin position="546"/>
        <end position="564"/>
    </location>
</feature>
<sequence>MTVLRFWMMTLALVLGFAGPARAELGGGAPHLTAALVPESSTPAAGQPTTLAILMTPQPGWHGYWKTTGDTGFPMKIDWTLPKGAKAGDPAYPVPGTLVIAGLMNHVYEKPYALLVTLDVPAGLANGTTLPVSAKLDYLVCSATLCVPESATVSTTLHIGDGAPDATSTARFDGWRKALPRPLGSPVTFETQAGQFRLAVPLPASVALAQPHLFAVTEGALDYAAPQSFSRDGDTLVIATKAGATPPKSFDGVLSLGDGTGLSFTAAPGAVPVAGRPIGSEATAPDAKHGTLALALIALAGAVLGGLILNIMPCVFPILSLKALSLARAGGEEKQVRREALAYAAGVILVCVALGALILGLRAAGTQVGWAFQLQNPAVIFVLVLLVSAIAFNLAGLFELGTVSAGSDLAGKGGLAGAFWTGALAAFVATPCTGPFMAAALGAALVLPVAAALLVFAGLGFGLALPFLLLGYVPALRKMLPKPGGWMETFRHILAVPMFLTALGLAWVLGNQTAADGVVLAIGAAMLLAIGLWMTGLRQRGFKRAAWAPATVALLLALGGITLLPRHQAQAAEAGVAAAQPFDPAKLAALQAAGKPVFLYFTADWCLSCKVNEKAAIERAETQDAFAKAGVTTMIGDWTDGDATIGKFLEAHGRSGVPLYLWYAPGSATPKELPQILTPGLLAGLAGASRS</sequence>
<dbReference type="RefSeq" id="WP_270078206.1">
    <property type="nucleotide sequence ID" value="NZ_CP115174.1"/>
</dbReference>
<evidence type="ECO:0000313" key="10">
    <source>
        <dbReference type="EMBL" id="WBO23574.1"/>
    </source>
</evidence>
<evidence type="ECO:0000256" key="6">
    <source>
        <dbReference type="ARBA" id="ARBA00023136"/>
    </source>
</evidence>